<accession>A0A494VR82</accession>
<proteinExistence type="predicted"/>
<reference evidence="2 3" key="1">
    <citation type="submission" date="2018-10" db="EMBL/GenBank/DDBJ databases">
        <title>Genome sequencing of Mucilaginibacter sp. HYN0043.</title>
        <authorList>
            <person name="Kim M."/>
            <person name="Yi H."/>
        </authorList>
    </citation>
    <scope>NUCLEOTIDE SEQUENCE [LARGE SCALE GENOMIC DNA]</scope>
    <source>
        <strain evidence="2 3">HYN0043</strain>
    </source>
</reference>
<organism evidence="2 3">
    <name type="scientific">Mucilaginibacter celer</name>
    <dbReference type="NCBI Taxonomy" id="2305508"/>
    <lineage>
        <taxon>Bacteria</taxon>
        <taxon>Pseudomonadati</taxon>
        <taxon>Bacteroidota</taxon>
        <taxon>Sphingobacteriia</taxon>
        <taxon>Sphingobacteriales</taxon>
        <taxon>Sphingobacteriaceae</taxon>
        <taxon>Mucilaginibacter</taxon>
    </lineage>
</organism>
<evidence type="ECO:0000256" key="1">
    <source>
        <dbReference type="SAM" id="SignalP"/>
    </source>
</evidence>
<dbReference type="AlphaFoldDB" id="A0A494VR82"/>
<sequence>MLRPVLLFLSPMKPKQIKYRLLILLSLLSIPCHSQNPPGSGCNIIHWAKWSQFQGSTATGTIDEGNGNSVNVTMASNFDFSSTPAIYNYGAFSNYPVPIPNETVPKTTWAAGSGGSTNMTFSHQVSNPVLLISSLGRPNQLVKLDFSLPYVVLYDGGGMTFDNSSTITGAEGYAVIMFPGDFKNVVISSTTPEDYTNITWGLSPAAFQVDITENAATCGSTTVTATGGQSYHWDGGDNPDAATNTFHTSRRYVVTVKNADGCSTSASKQIDVHTEPQVKVTGNLTGCESVTGTAFAENAVSYQWDGGDTPNSNVNTFHTSRKYKVTVTDAYQCQASLYVDVIVGERVTPTINITALPSGPVCTGTPVTYTASPSNGGASPVLSWLKNRVPVASGKTYTTTELVNGDQITCALTSQMFCAIPANAVSTPLTATISENPVITFPQKPPVIDGRTTFVQLDPAITGDIASYSWAPVTGLSDPNIRNPVVTTKTTTDYTLTVVSATGCPASATVKVLVLNTPIIPNTFTPNGDGVNDTWNIINLADYANATIDIYNRYGINLYHSIGYTKPWDGMYKGKALPAGTYYYVINPNDNVHGINGGWVLIVR</sequence>
<protein>
    <submittedName>
        <fullName evidence="2">Gliding motility-associated C-terminal domain-containing protein</fullName>
    </submittedName>
</protein>
<dbReference type="NCBIfam" id="TIGR04131">
    <property type="entry name" value="Bac_Flav_CTERM"/>
    <property type="match status" value="1"/>
</dbReference>
<feature type="chain" id="PRO_5019863228" evidence="1">
    <location>
        <begin position="35"/>
        <end position="604"/>
    </location>
</feature>
<keyword evidence="1" id="KW-0732">Signal</keyword>
<dbReference type="OrthoDB" id="5726170at2"/>
<evidence type="ECO:0000313" key="2">
    <source>
        <dbReference type="EMBL" id="AYL93848.1"/>
    </source>
</evidence>
<dbReference type="KEGG" id="muh:HYN43_000405"/>
<name>A0A494VR82_9SPHI</name>
<evidence type="ECO:0000313" key="3">
    <source>
        <dbReference type="Proteomes" id="UP000270046"/>
    </source>
</evidence>
<feature type="signal peptide" evidence="1">
    <location>
        <begin position="1"/>
        <end position="34"/>
    </location>
</feature>
<dbReference type="InterPro" id="IPR026341">
    <property type="entry name" value="T9SS_type_B"/>
</dbReference>
<keyword evidence="3" id="KW-1185">Reference proteome</keyword>
<dbReference type="EMBL" id="CP032869">
    <property type="protein sequence ID" value="AYL93848.1"/>
    <property type="molecule type" value="Genomic_DNA"/>
</dbReference>
<dbReference type="Pfam" id="PF13585">
    <property type="entry name" value="CHU_C"/>
    <property type="match status" value="1"/>
</dbReference>
<dbReference type="Proteomes" id="UP000270046">
    <property type="component" value="Chromosome"/>
</dbReference>
<gene>
    <name evidence="2" type="ORF">HYN43_000405</name>
</gene>